<feature type="region of interest" description="Disordered" evidence="1">
    <location>
        <begin position="1"/>
        <end position="48"/>
    </location>
</feature>
<dbReference type="AlphaFoldDB" id="A0A9X9LHT9"/>
<dbReference type="EMBL" id="CYRY02004060">
    <property type="protein sequence ID" value="VCW68589.1"/>
    <property type="molecule type" value="Genomic_DNA"/>
</dbReference>
<comment type="caution">
    <text evidence="2">The sequence shown here is derived from an EMBL/GenBank/DDBJ whole genome shotgun (WGS) entry which is preliminary data.</text>
</comment>
<evidence type="ECO:0000256" key="1">
    <source>
        <dbReference type="SAM" id="MobiDB-lite"/>
    </source>
</evidence>
<evidence type="ECO:0000313" key="2">
    <source>
        <dbReference type="EMBL" id="VCW68589.1"/>
    </source>
</evidence>
<feature type="compositionally biased region" description="Gly residues" evidence="1">
    <location>
        <begin position="38"/>
        <end position="48"/>
    </location>
</feature>
<feature type="non-terminal residue" evidence="2">
    <location>
        <position position="1"/>
    </location>
</feature>
<gene>
    <name evidence="2" type="ORF">BN2614_LOCUS1</name>
</gene>
<protein>
    <submittedName>
        <fullName evidence="2">Uncharacterized protein</fullName>
    </submittedName>
</protein>
<organism evidence="2 3">
    <name type="scientific">Gulo gulo</name>
    <name type="common">Wolverine</name>
    <name type="synonym">Gluton</name>
    <dbReference type="NCBI Taxonomy" id="48420"/>
    <lineage>
        <taxon>Eukaryota</taxon>
        <taxon>Metazoa</taxon>
        <taxon>Chordata</taxon>
        <taxon>Craniata</taxon>
        <taxon>Vertebrata</taxon>
        <taxon>Euteleostomi</taxon>
        <taxon>Mammalia</taxon>
        <taxon>Eutheria</taxon>
        <taxon>Laurasiatheria</taxon>
        <taxon>Carnivora</taxon>
        <taxon>Caniformia</taxon>
        <taxon>Musteloidea</taxon>
        <taxon>Mustelidae</taxon>
        <taxon>Guloninae</taxon>
        <taxon>Gulo</taxon>
    </lineage>
</organism>
<proteinExistence type="predicted"/>
<dbReference type="Proteomes" id="UP000269945">
    <property type="component" value="Unassembled WGS sequence"/>
</dbReference>
<feature type="compositionally biased region" description="Basic and acidic residues" evidence="1">
    <location>
        <begin position="1"/>
        <end position="10"/>
    </location>
</feature>
<evidence type="ECO:0000313" key="3">
    <source>
        <dbReference type="Proteomes" id="UP000269945"/>
    </source>
</evidence>
<reference evidence="2 3" key="1">
    <citation type="submission" date="2018-10" db="EMBL/GenBank/DDBJ databases">
        <authorList>
            <person name="Ekblom R."/>
            <person name="Jareborg N."/>
        </authorList>
    </citation>
    <scope>NUCLEOTIDE SEQUENCE [LARGE SCALE GENOMIC DNA]</scope>
    <source>
        <tissue evidence="2">Muscle</tissue>
    </source>
</reference>
<accession>A0A9X9LHT9</accession>
<name>A0A9X9LHT9_GULGU</name>
<keyword evidence="3" id="KW-1185">Reference proteome</keyword>
<sequence>MALGEIREDSISLLHFHSPSPSRSGLGTGRQGLRAGRQGLGAGRQGLG</sequence>